<dbReference type="Proteomes" id="UP000177942">
    <property type="component" value="Unassembled WGS sequence"/>
</dbReference>
<proteinExistence type="predicted"/>
<accession>A0A1G1ZLK7</accession>
<keyword evidence="1" id="KW-0472">Membrane</keyword>
<evidence type="ECO:0000313" key="2">
    <source>
        <dbReference type="EMBL" id="OGY65434.1"/>
    </source>
</evidence>
<dbReference type="EMBL" id="MHJJ01000010">
    <property type="protein sequence ID" value="OGY65434.1"/>
    <property type="molecule type" value="Genomic_DNA"/>
</dbReference>
<evidence type="ECO:0000256" key="1">
    <source>
        <dbReference type="SAM" id="Phobius"/>
    </source>
</evidence>
<keyword evidence="1" id="KW-1133">Transmembrane helix</keyword>
<comment type="caution">
    <text evidence="2">The sequence shown here is derived from an EMBL/GenBank/DDBJ whole genome shotgun (WGS) entry which is preliminary data.</text>
</comment>
<gene>
    <name evidence="2" type="ORF">A3A16_03215</name>
</gene>
<keyword evidence="1" id="KW-0812">Transmembrane</keyword>
<dbReference type="AlphaFoldDB" id="A0A1G1ZLK7"/>
<feature type="transmembrane region" description="Helical" evidence="1">
    <location>
        <begin position="56"/>
        <end position="81"/>
    </location>
</feature>
<reference evidence="2 3" key="1">
    <citation type="journal article" date="2016" name="Nat. Commun.">
        <title>Thousands of microbial genomes shed light on interconnected biogeochemical processes in an aquifer system.</title>
        <authorList>
            <person name="Anantharaman K."/>
            <person name="Brown C.T."/>
            <person name="Hug L.A."/>
            <person name="Sharon I."/>
            <person name="Castelle C.J."/>
            <person name="Probst A.J."/>
            <person name="Thomas B.C."/>
            <person name="Singh A."/>
            <person name="Wilkins M.J."/>
            <person name="Karaoz U."/>
            <person name="Brodie E.L."/>
            <person name="Williams K.H."/>
            <person name="Hubbard S.S."/>
            <person name="Banfield J.F."/>
        </authorList>
    </citation>
    <scope>NUCLEOTIDE SEQUENCE [LARGE SCALE GENOMIC DNA]</scope>
</reference>
<protein>
    <submittedName>
        <fullName evidence="2">Uncharacterized protein</fullName>
    </submittedName>
</protein>
<sequence>MVFLDCSIFEFGFIQLGDFSPAAAGPKSKTGKISFSFRKLLLRVVKPRKKYLKILFNVYFIFLYVFFIFIFNNIFIITYIFGRKTKNCG</sequence>
<organism evidence="2 3">
    <name type="scientific">Candidatus Harrisonbacteria bacterium RIFCSPLOWO2_01_FULL_44_18</name>
    <dbReference type="NCBI Taxonomy" id="1798407"/>
    <lineage>
        <taxon>Bacteria</taxon>
        <taxon>Candidatus Harrisoniibacteriota</taxon>
    </lineage>
</organism>
<name>A0A1G1ZLK7_9BACT</name>
<evidence type="ECO:0000313" key="3">
    <source>
        <dbReference type="Proteomes" id="UP000177942"/>
    </source>
</evidence>